<dbReference type="Proteomes" id="UP001596044">
    <property type="component" value="Unassembled WGS sequence"/>
</dbReference>
<dbReference type="EMBL" id="JBHSMJ010000006">
    <property type="protein sequence ID" value="MFC5447273.1"/>
    <property type="molecule type" value="Genomic_DNA"/>
</dbReference>
<keyword evidence="7 11" id="KW-0285">Flavoprotein</keyword>
<evidence type="ECO:0000259" key="12">
    <source>
        <dbReference type="Pfam" id="PF01593"/>
    </source>
</evidence>
<comment type="caution">
    <text evidence="13">The sequence shown here is derived from an EMBL/GenBank/DDBJ whole genome shotgun (WGS) entry which is preliminary data.</text>
</comment>
<keyword evidence="11" id="KW-0963">Cytoplasm</keyword>
<dbReference type="PANTHER" id="PTHR42923">
    <property type="entry name" value="PROTOPORPHYRINOGEN OXIDASE"/>
    <property type="match status" value="1"/>
</dbReference>
<evidence type="ECO:0000256" key="8">
    <source>
        <dbReference type="ARBA" id="ARBA00022827"/>
    </source>
</evidence>
<dbReference type="PANTHER" id="PTHR42923:SF3">
    <property type="entry name" value="PROTOPORPHYRINOGEN OXIDASE"/>
    <property type="match status" value="1"/>
</dbReference>
<keyword evidence="14" id="KW-1185">Reference proteome</keyword>
<dbReference type="NCBIfam" id="TIGR00562">
    <property type="entry name" value="proto_IX_ox"/>
    <property type="match status" value="1"/>
</dbReference>
<evidence type="ECO:0000256" key="11">
    <source>
        <dbReference type="RuleBase" id="RU364052"/>
    </source>
</evidence>
<reference evidence="14" key="1">
    <citation type="journal article" date="2019" name="Int. J. Syst. Evol. Microbiol.">
        <title>The Global Catalogue of Microorganisms (GCM) 10K type strain sequencing project: providing services to taxonomists for standard genome sequencing and annotation.</title>
        <authorList>
            <consortium name="The Broad Institute Genomics Platform"/>
            <consortium name="The Broad Institute Genome Sequencing Center for Infectious Disease"/>
            <person name="Wu L."/>
            <person name="Ma J."/>
        </authorList>
    </citation>
    <scope>NUCLEOTIDE SEQUENCE [LARGE SCALE GENOMIC DNA]</scope>
    <source>
        <strain evidence="14">KACC 11904</strain>
    </source>
</reference>
<comment type="cofactor">
    <cofactor evidence="2 11">
        <name>FAD</name>
        <dbReference type="ChEBI" id="CHEBI:57692"/>
    </cofactor>
</comment>
<accession>A0ABW0K1J2</accession>
<dbReference type="Gene3D" id="3.90.660.20">
    <property type="entry name" value="Protoporphyrinogen oxidase, mitochondrial, domain 2"/>
    <property type="match status" value="1"/>
</dbReference>
<evidence type="ECO:0000256" key="3">
    <source>
        <dbReference type="ARBA" id="ARBA00004744"/>
    </source>
</evidence>
<keyword evidence="9 11" id="KW-0560">Oxidoreductase</keyword>
<evidence type="ECO:0000313" key="14">
    <source>
        <dbReference type="Proteomes" id="UP001596044"/>
    </source>
</evidence>
<keyword evidence="10 11" id="KW-0350">Heme biosynthesis</keyword>
<protein>
    <recommendedName>
        <fullName evidence="6 11">Coproporphyrinogen III oxidase</fullName>
        <ecNumber evidence="5 11">1.3.3.15</ecNumber>
    </recommendedName>
</protein>
<evidence type="ECO:0000256" key="10">
    <source>
        <dbReference type="ARBA" id="ARBA00023133"/>
    </source>
</evidence>
<evidence type="ECO:0000256" key="2">
    <source>
        <dbReference type="ARBA" id="ARBA00001974"/>
    </source>
</evidence>
<keyword evidence="8 11" id="KW-0274">FAD</keyword>
<organism evidence="13 14">
    <name type="scientific">Paenibacillus aestuarii</name>
    <dbReference type="NCBI Taxonomy" id="516965"/>
    <lineage>
        <taxon>Bacteria</taxon>
        <taxon>Bacillati</taxon>
        <taxon>Bacillota</taxon>
        <taxon>Bacilli</taxon>
        <taxon>Bacillales</taxon>
        <taxon>Paenibacillaceae</taxon>
        <taxon>Paenibacillus</taxon>
    </lineage>
</organism>
<gene>
    <name evidence="13" type="primary">hemG</name>
    <name evidence="13" type="ORF">ACFPOG_03315</name>
</gene>
<dbReference type="InterPro" id="IPR050464">
    <property type="entry name" value="Zeta_carotene_desat/Oxidored"/>
</dbReference>
<dbReference type="GO" id="GO:0004729">
    <property type="term" value="F:oxygen-dependent protoporphyrinogen oxidase activity"/>
    <property type="evidence" value="ECO:0007669"/>
    <property type="project" value="UniProtKB-EC"/>
</dbReference>
<evidence type="ECO:0000256" key="1">
    <source>
        <dbReference type="ARBA" id="ARBA00001755"/>
    </source>
</evidence>
<dbReference type="InterPro" id="IPR036188">
    <property type="entry name" value="FAD/NAD-bd_sf"/>
</dbReference>
<dbReference type="Gene3D" id="3.50.50.60">
    <property type="entry name" value="FAD/NAD(P)-binding domain"/>
    <property type="match status" value="1"/>
</dbReference>
<feature type="domain" description="Amine oxidase" evidence="12">
    <location>
        <begin position="15"/>
        <end position="470"/>
    </location>
</feature>
<evidence type="ECO:0000256" key="4">
    <source>
        <dbReference type="ARBA" id="ARBA00008310"/>
    </source>
</evidence>
<dbReference type="InterPro" id="IPR004572">
    <property type="entry name" value="Protoporphyrinogen_oxidase"/>
</dbReference>
<name>A0ABW0K1J2_9BACL</name>
<dbReference type="SUPFAM" id="SSF51905">
    <property type="entry name" value="FAD/NAD(P)-binding domain"/>
    <property type="match status" value="1"/>
</dbReference>
<evidence type="ECO:0000256" key="7">
    <source>
        <dbReference type="ARBA" id="ARBA00022630"/>
    </source>
</evidence>
<dbReference type="SUPFAM" id="SSF54373">
    <property type="entry name" value="FAD-linked reductases, C-terminal domain"/>
    <property type="match status" value="1"/>
</dbReference>
<comment type="subcellular location">
    <subcellularLocation>
        <location evidence="11">Cytoplasm</location>
    </subcellularLocation>
</comment>
<dbReference type="Gene3D" id="1.10.3110.10">
    <property type="entry name" value="protoporphyrinogen ix oxidase, domain 3"/>
    <property type="match status" value="1"/>
</dbReference>
<evidence type="ECO:0000256" key="9">
    <source>
        <dbReference type="ARBA" id="ARBA00023002"/>
    </source>
</evidence>
<evidence type="ECO:0000256" key="5">
    <source>
        <dbReference type="ARBA" id="ARBA00012402"/>
    </source>
</evidence>
<sequence>MSSAQPHFLIIGGGITGLSAAYYLKKRLESDGVKGRITIVEKSSAFGGKIHTLYKEGFVIEKGPDSVLARKRPTIDLAYELGLEGELTSQNPQAKKTFIVRKGKLYRMPQGLVLGIPTQMTPFMQTGLISPLGKARAALDLIKPKRKGVSDESLGHFLQRRLGKEVLDRVVEPLLAGIYAGDTFKLSLKATFPQFQAMEQKHRSLILGMMASRKNATGETAHLPAAVRNSAFVTFKKGLQTLVHGLVHALKGEDLRTNTGVASVNKAADGLVEVVFEDGSREVVDGVIITTPTYQSAELLSHLPAAASLKQIDYISVANVIMAFDRKDVPIDLDASGFLVPRYEDRTITACTLTSAKWLHTAPSDKVVLRCYIGRSGQQEWLQWSDEQLVQKARHDLGELLGVKAEPLFTEVTRLPKSMPQYPVGHLEQVARFRQQLADALPGVLVTGSGFHGVGIPDCIQQGKDAAVQLAEQFKQRGAVAGASVGAGTGAGAGVAPASVG</sequence>
<dbReference type="InterPro" id="IPR002937">
    <property type="entry name" value="Amino_oxidase"/>
</dbReference>
<comment type="catalytic activity">
    <reaction evidence="1">
        <text>coproporphyrinogen III + 3 O2 = coproporphyrin III + 3 H2O2</text>
        <dbReference type="Rhea" id="RHEA:43436"/>
        <dbReference type="ChEBI" id="CHEBI:15379"/>
        <dbReference type="ChEBI" id="CHEBI:16240"/>
        <dbReference type="ChEBI" id="CHEBI:57309"/>
        <dbReference type="ChEBI" id="CHEBI:131725"/>
        <dbReference type="EC" id="1.3.3.15"/>
    </reaction>
    <physiologicalReaction direction="left-to-right" evidence="1">
        <dbReference type="Rhea" id="RHEA:43437"/>
    </physiologicalReaction>
</comment>
<dbReference type="EC" id="1.3.3.15" evidence="5 11"/>
<proteinExistence type="inferred from homology"/>
<comment type="function">
    <text evidence="11">Involved in coproporphyrin-dependent heme b biosynthesis. Catalyzes the oxidation of coproporphyrinogen III to coproporphyrin III.</text>
</comment>
<dbReference type="Pfam" id="PF01593">
    <property type="entry name" value="Amino_oxidase"/>
    <property type="match status" value="1"/>
</dbReference>
<dbReference type="RefSeq" id="WP_270884367.1">
    <property type="nucleotide sequence ID" value="NZ_JAQFVF010000068.1"/>
</dbReference>
<evidence type="ECO:0000256" key="6">
    <source>
        <dbReference type="ARBA" id="ARBA00019046"/>
    </source>
</evidence>
<evidence type="ECO:0000313" key="13">
    <source>
        <dbReference type="EMBL" id="MFC5447273.1"/>
    </source>
</evidence>
<comment type="pathway">
    <text evidence="3 11">Porphyrin-containing compound metabolism; protoheme biosynthesis.</text>
</comment>
<comment type="similarity">
    <text evidence="4 11">Belongs to the protoporphyrinogen/coproporphyrinogen oxidase family. Coproporphyrinogen III oxidase subfamily.</text>
</comment>